<sequence>MGMQGSLYLLDACALKVDFHKTFDSLNWEFVFGVLEALGLPVKYMDWVRSCFTTARFFVAFNGTPVGVLRLNASKSELFTSGIPDEEVDNICRGVGFKSVNSLFDTRGLFSLRLVGAVLFAAGTDFGGKTLKEFGRISELATKDRMIQMGMAIDGACKLYGNASESRDHIFLECSFAVSIWNAILARCRVHIVVQGWEQEPRWTCKYVESKSLLTLILKIAWNAFIYYIWEERNYRIFRGINSDYEGICADIREVVRTKLLT</sequence>
<gene>
    <name evidence="2" type="ORF">F3Y22_tig00110325pilonHSYRG00092</name>
</gene>
<dbReference type="AlphaFoldDB" id="A0A6A3AZX3"/>
<protein>
    <recommendedName>
        <fullName evidence="1">Reverse transcriptase zinc-binding domain-containing protein</fullName>
    </recommendedName>
</protein>
<dbReference type="Proteomes" id="UP000436088">
    <property type="component" value="Unassembled WGS sequence"/>
</dbReference>
<comment type="caution">
    <text evidence="2">The sequence shown here is derived from an EMBL/GenBank/DDBJ whole genome shotgun (WGS) entry which is preliminary data.</text>
</comment>
<keyword evidence="3" id="KW-1185">Reference proteome</keyword>
<proteinExistence type="predicted"/>
<organism evidence="2 3">
    <name type="scientific">Hibiscus syriacus</name>
    <name type="common">Rose of Sharon</name>
    <dbReference type="NCBI Taxonomy" id="106335"/>
    <lineage>
        <taxon>Eukaryota</taxon>
        <taxon>Viridiplantae</taxon>
        <taxon>Streptophyta</taxon>
        <taxon>Embryophyta</taxon>
        <taxon>Tracheophyta</taxon>
        <taxon>Spermatophyta</taxon>
        <taxon>Magnoliopsida</taxon>
        <taxon>eudicotyledons</taxon>
        <taxon>Gunneridae</taxon>
        <taxon>Pentapetalae</taxon>
        <taxon>rosids</taxon>
        <taxon>malvids</taxon>
        <taxon>Malvales</taxon>
        <taxon>Malvaceae</taxon>
        <taxon>Malvoideae</taxon>
        <taxon>Hibiscus</taxon>
    </lineage>
</organism>
<evidence type="ECO:0000259" key="1">
    <source>
        <dbReference type="Pfam" id="PF13966"/>
    </source>
</evidence>
<dbReference type="PANTHER" id="PTHR33116">
    <property type="entry name" value="REVERSE TRANSCRIPTASE ZINC-BINDING DOMAIN-CONTAINING PROTEIN-RELATED-RELATED"/>
    <property type="match status" value="1"/>
</dbReference>
<dbReference type="InterPro" id="IPR026960">
    <property type="entry name" value="RVT-Znf"/>
</dbReference>
<accession>A0A6A3AZX3</accession>
<name>A0A6A3AZX3_HIBSY</name>
<dbReference type="Pfam" id="PF13966">
    <property type="entry name" value="zf-RVT"/>
    <property type="match status" value="1"/>
</dbReference>
<dbReference type="PANTHER" id="PTHR33116:SF84">
    <property type="entry name" value="RNA-DIRECTED DNA POLYMERASE"/>
    <property type="match status" value="1"/>
</dbReference>
<feature type="domain" description="Reverse transcriptase zinc-binding" evidence="1">
    <location>
        <begin position="139"/>
        <end position="181"/>
    </location>
</feature>
<evidence type="ECO:0000313" key="3">
    <source>
        <dbReference type="Proteomes" id="UP000436088"/>
    </source>
</evidence>
<dbReference type="EMBL" id="VEPZ02000932">
    <property type="protein sequence ID" value="KAE8710260.1"/>
    <property type="molecule type" value="Genomic_DNA"/>
</dbReference>
<reference evidence="2" key="1">
    <citation type="submission" date="2019-09" db="EMBL/GenBank/DDBJ databases">
        <title>Draft genome information of white flower Hibiscus syriacus.</title>
        <authorList>
            <person name="Kim Y.-M."/>
        </authorList>
    </citation>
    <scope>NUCLEOTIDE SEQUENCE [LARGE SCALE GENOMIC DNA]</scope>
    <source>
        <strain evidence="2">YM2019G1</strain>
    </source>
</reference>
<evidence type="ECO:0000313" key="2">
    <source>
        <dbReference type="EMBL" id="KAE8710260.1"/>
    </source>
</evidence>